<dbReference type="EMBL" id="JAKZGP010000002">
    <property type="protein sequence ID" value="MCH7408132.1"/>
    <property type="molecule type" value="Genomic_DNA"/>
</dbReference>
<accession>A0ABS9UVD9</accession>
<evidence type="ECO:0000313" key="2">
    <source>
        <dbReference type="Proteomes" id="UP001165489"/>
    </source>
</evidence>
<keyword evidence="2" id="KW-1185">Reference proteome</keyword>
<dbReference type="RefSeq" id="WP_241346129.1">
    <property type="nucleotide sequence ID" value="NZ_JAKZGP010000002.1"/>
</dbReference>
<evidence type="ECO:0000313" key="1">
    <source>
        <dbReference type="EMBL" id="MCH7408132.1"/>
    </source>
</evidence>
<dbReference type="Gene3D" id="1.10.287.130">
    <property type="match status" value="1"/>
</dbReference>
<proteinExistence type="predicted"/>
<organism evidence="1 2">
    <name type="scientific">Belliella filtrata</name>
    <dbReference type="NCBI Taxonomy" id="2923435"/>
    <lineage>
        <taxon>Bacteria</taxon>
        <taxon>Pseudomonadati</taxon>
        <taxon>Bacteroidota</taxon>
        <taxon>Cytophagia</taxon>
        <taxon>Cytophagales</taxon>
        <taxon>Cyclobacteriaceae</taxon>
        <taxon>Belliella</taxon>
    </lineage>
</organism>
<name>A0ABS9UVD9_9BACT</name>
<evidence type="ECO:0008006" key="3">
    <source>
        <dbReference type="Google" id="ProtNLM"/>
    </source>
</evidence>
<dbReference type="Proteomes" id="UP001165489">
    <property type="component" value="Unassembled WGS sequence"/>
</dbReference>
<dbReference type="InterPro" id="IPR036097">
    <property type="entry name" value="HisK_dim/P_sf"/>
</dbReference>
<dbReference type="SUPFAM" id="SSF47384">
    <property type="entry name" value="Homodimeric domain of signal transducing histidine kinase"/>
    <property type="match status" value="1"/>
</dbReference>
<sequence length="87" mass="10097">MYGSLSDVSHHFQYEAALEQISFDISHVLRRPVTTMLSIVNLLESEDSLTHEKILEYSGFFKTITNELENFTRDLNQIYAIKKITTN</sequence>
<gene>
    <name evidence="1" type="ORF">MM239_01890</name>
</gene>
<protein>
    <recommendedName>
        <fullName evidence="3">Signal transduction histidine kinase dimerisation/phosphoacceptor domain-containing protein</fullName>
    </recommendedName>
</protein>
<reference evidence="1" key="1">
    <citation type="submission" date="2022-03" db="EMBL/GenBank/DDBJ databases">
        <title>De novo assembled genomes of Belliella spp. (Cyclobacteriaceae) strains.</title>
        <authorList>
            <person name="Szabo A."/>
            <person name="Korponai K."/>
            <person name="Felfoldi T."/>
        </authorList>
    </citation>
    <scope>NUCLEOTIDE SEQUENCE</scope>
    <source>
        <strain evidence="1">DSM 111904</strain>
    </source>
</reference>
<comment type="caution">
    <text evidence="1">The sequence shown here is derived from an EMBL/GenBank/DDBJ whole genome shotgun (WGS) entry which is preliminary data.</text>
</comment>